<reference evidence="2 3" key="2">
    <citation type="submission" date="2024-10" db="EMBL/GenBank/DDBJ databases">
        <authorList>
            <person name="Ryan C."/>
        </authorList>
    </citation>
    <scope>NUCLEOTIDE SEQUENCE [LARGE SCALE GENOMIC DNA]</scope>
</reference>
<organism evidence="2 3">
    <name type="scientific">Urochloa decumbens</name>
    <dbReference type="NCBI Taxonomy" id="240449"/>
    <lineage>
        <taxon>Eukaryota</taxon>
        <taxon>Viridiplantae</taxon>
        <taxon>Streptophyta</taxon>
        <taxon>Embryophyta</taxon>
        <taxon>Tracheophyta</taxon>
        <taxon>Spermatophyta</taxon>
        <taxon>Magnoliopsida</taxon>
        <taxon>Liliopsida</taxon>
        <taxon>Poales</taxon>
        <taxon>Poaceae</taxon>
        <taxon>PACMAD clade</taxon>
        <taxon>Panicoideae</taxon>
        <taxon>Panicodae</taxon>
        <taxon>Paniceae</taxon>
        <taxon>Melinidinae</taxon>
        <taxon>Urochloa</taxon>
    </lineage>
</organism>
<evidence type="ECO:0000313" key="3">
    <source>
        <dbReference type="Proteomes" id="UP001497457"/>
    </source>
</evidence>
<keyword evidence="1" id="KW-0732">Signal</keyword>
<sequence length="85" mass="9214">MGRTVCFMVSSLLILVTILSNSPSCQAGAGIGRLLWQPPCFRPSSSNLCTDQNCPYVCGLHGYSTNRAYCSKPLWLCCCPPPDLV</sequence>
<gene>
    <name evidence="2" type="ORF">URODEC1_LOCUS38088</name>
</gene>
<evidence type="ECO:0000313" key="2">
    <source>
        <dbReference type="EMBL" id="CAL4949933.1"/>
    </source>
</evidence>
<feature type="signal peptide" evidence="1">
    <location>
        <begin position="1"/>
        <end position="27"/>
    </location>
</feature>
<proteinExistence type="predicted"/>
<dbReference type="AlphaFoldDB" id="A0ABC8YWS8"/>
<protein>
    <submittedName>
        <fullName evidence="2">Uncharacterized protein</fullName>
    </submittedName>
</protein>
<dbReference type="EMBL" id="OZ075127">
    <property type="protein sequence ID" value="CAL4949933.1"/>
    <property type="molecule type" value="Genomic_DNA"/>
</dbReference>
<keyword evidence="3" id="KW-1185">Reference proteome</keyword>
<accession>A0ABC8YWS8</accession>
<feature type="chain" id="PRO_5044783963" evidence="1">
    <location>
        <begin position="28"/>
        <end position="85"/>
    </location>
</feature>
<dbReference type="Proteomes" id="UP001497457">
    <property type="component" value="Chromosome 17b"/>
</dbReference>
<name>A0ABC8YWS8_9POAL</name>
<evidence type="ECO:0000256" key="1">
    <source>
        <dbReference type="SAM" id="SignalP"/>
    </source>
</evidence>
<reference evidence="3" key="1">
    <citation type="submission" date="2024-06" db="EMBL/GenBank/DDBJ databases">
        <authorList>
            <person name="Ryan C."/>
        </authorList>
    </citation>
    <scope>NUCLEOTIDE SEQUENCE [LARGE SCALE GENOMIC DNA]</scope>
</reference>